<evidence type="ECO:0000313" key="1">
    <source>
        <dbReference type="EMBL" id="KFG26101.1"/>
    </source>
</evidence>
<comment type="caution">
    <text evidence="1">The sequence shown here is derived from an EMBL/GenBank/DDBJ whole genome shotgun (WGS) entry which is preliminary data.</text>
</comment>
<evidence type="ECO:0008006" key="3">
    <source>
        <dbReference type="Google" id="ProtNLM"/>
    </source>
</evidence>
<dbReference type="Proteomes" id="UP000054524">
    <property type="component" value="Unassembled WGS sequence"/>
</dbReference>
<sequence>MSVISLLCSILQAVKPNSLLLTGKESELRIFGTSTVDMHISISKSGITSRLAHTVEVRMTEFYRLLKECKVFSDIRFTNEGMATLSIEQEGYTLQLECIAKETDEIAPPGLNADIIADIDGVLLRKIPIKDSHSIQISFNRNNLEIKVNGPVKSCALQKTVNYIKKKEKTYAFIIPADGFTVISKICKLEPNRIIVGVLSNVTVFYIYFTDITLICHLAGTLLQLSEF</sequence>
<evidence type="ECO:0000313" key="2">
    <source>
        <dbReference type="Proteomes" id="UP000054524"/>
    </source>
</evidence>
<gene>
    <name evidence="1" type="ORF">NESG_01216</name>
</gene>
<dbReference type="HOGENOM" id="CLU_1215079_0_0_1"/>
<dbReference type="RefSeq" id="XP_052904656.1">
    <property type="nucleotide sequence ID" value="XM_053048851.1"/>
</dbReference>
<dbReference type="AlphaFoldDB" id="A0A086J1T3"/>
<dbReference type="GeneID" id="77676189"/>
<accession>A0A086J1T3</accession>
<name>A0A086J1T3_NEMA1</name>
<proteinExistence type="predicted"/>
<keyword evidence="2" id="KW-1185">Reference proteome</keyword>
<reference evidence="1 2" key="1">
    <citation type="journal article" date="2014" name="Genome Announc.">
        <title>Genome Sequence of the Microsporidian Species Nematocida sp1 Strain ERTm6 (ATCC PRA-372).</title>
        <authorList>
            <person name="Bakowski M.A."/>
            <person name="Priest M."/>
            <person name="Young S."/>
            <person name="Cuomo C.A."/>
            <person name="Troemel E.R."/>
        </authorList>
    </citation>
    <scope>NUCLEOTIDE SEQUENCE [LARGE SCALE GENOMIC DNA]</scope>
    <source>
        <strain evidence="1 2">ERTm6</strain>
    </source>
</reference>
<dbReference type="EMBL" id="AKIJ01000003">
    <property type="protein sequence ID" value="KFG26101.1"/>
    <property type="molecule type" value="Genomic_DNA"/>
</dbReference>
<protein>
    <recommendedName>
        <fullName evidence="3">Proliferating cell nuclear antigen</fullName>
    </recommendedName>
</protein>
<organism evidence="1 2">
    <name type="scientific">Nematocida ausubeli (strain ATCC PRA-371 / ERTm2)</name>
    <name type="common">Nematode killer fungus</name>
    <dbReference type="NCBI Taxonomy" id="1913371"/>
    <lineage>
        <taxon>Eukaryota</taxon>
        <taxon>Fungi</taxon>
        <taxon>Fungi incertae sedis</taxon>
        <taxon>Microsporidia</taxon>
        <taxon>Nematocida</taxon>
    </lineage>
</organism>
<dbReference type="OrthoDB" id="2187043at2759"/>